<organism evidence="1 2">
    <name type="scientific">Endozoicomonas euniceicola</name>
    <dbReference type="NCBI Taxonomy" id="1234143"/>
    <lineage>
        <taxon>Bacteria</taxon>
        <taxon>Pseudomonadati</taxon>
        <taxon>Pseudomonadota</taxon>
        <taxon>Gammaproteobacteria</taxon>
        <taxon>Oceanospirillales</taxon>
        <taxon>Endozoicomonadaceae</taxon>
        <taxon>Endozoicomonas</taxon>
    </lineage>
</organism>
<dbReference type="Proteomes" id="UP001163255">
    <property type="component" value="Chromosome"/>
</dbReference>
<dbReference type="EMBL" id="CP103300">
    <property type="protein sequence ID" value="UYM13842.1"/>
    <property type="molecule type" value="Genomic_DNA"/>
</dbReference>
<evidence type="ECO:0000313" key="1">
    <source>
        <dbReference type="EMBL" id="UYM13842.1"/>
    </source>
</evidence>
<dbReference type="RefSeq" id="WP_262595261.1">
    <property type="nucleotide sequence ID" value="NZ_CP103300.1"/>
</dbReference>
<sequence length="115" mass="12569">MAVGCWLLAFGGWLYEQLIAKSQQPGKLLNAAPLIFEQQVYSLFFIRNEIIFPSAFSKHLLFAPAISHSFSTPGKINSTEMQASHFGHIPSLRSSSKSGLYQLAVGALAVGTRNL</sequence>
<name>A0ABY6GMD9_9GAMM</name>
<keyword evidence="2" id="KW-1185">Reference proteome</keyword>
<evidence type="ECO:0000313" key="2">
    <source>
        <dbReference type="Proteomes" id="UP001163255"/>
    </source>
</evidence>
<reference evidence="1" key="1">
    <citation type="submission" date="2022-10" db="EMBL/GenBank/DDBJ databases">
        <title>Completed Genome Sequence of two octocoral isolated bacterium, Endozoicomonas euniceicola EF212T and Endozoicomonas gorgoniicola PS125T.</title>
        <authorList>
            <person name="Chiou Y.-J."/>
            <person name="Chen Y.-H."/>
        </authorList>
    </citation>
    <scope>NUCLEOTIDE SEQUENCE</scope>
    <source>
        <strain evidence="1">EF212</strain>
    </source>
</reference>
<proteinExistence type="predicted"/>
<gene>
    <name evidence="1" type="ORF">NX720_13005</name>
</gene>
<accession>A0ABY6GMD9</accession>
<protein>
    <submittedName>
        <fullName evidence="1">Uncharacterized protein</fullName>
    </submittedName>
</protein>